<organism evidence="2">
    <name type="scientific">bioreactor metagenome</name>
    <dbReference type="NCBI Taxonomy" id="1076179"/>
    <lineage>
        <taxon>unclassified sequences</taxon>
        <taxon>metagenomes</taxon>
        <taxon>ecological metagenomes</taxon>
    </lineage>
</organism>
<reference evidence="2" key="1">
    <citation type="submission" date="2019-08" db="EMBL/GenBank/DDBJ databases">
        <authorList>
            <person name="Kucharzyk K."/>
            <person name="Murdoch R.W."/>
            <person name="Higgins S."/>
            <person name="Loffler F."/>
        </authorList>
    </citation>
    <scope>NUCLEOTIDE SEQUENCE</scope>
</reference>
<protein>
    <submittedName>
        <fullName evidence="2">Uncharacterized protein</fullName>
    </submittedName>
</protein>
<name>A0A645GE40_9ZZZZ</name>
<dbReference type="AlphaFoldDB" id="A0A645GE40"/>
<gene>
    <name evidence="2" type="ORF">SDC9_172351</name>
</gene>
<dbReference type="EMBL" id="VSSQ01073959">
    <property type="protein sequence ID" value="MPN24945.1"/>
    <property type="molecule type" value="Genomic_DNA"/>
</dbReference>
<proteinExistence type="predicted"/>
<evidence type="ECO:0000313" key="2">
    <source>
        <dbReference type="EMBL" id="MPN24945.1"/>
    </source>
</evidence>
<feature type="compositionally biased region" description="Polar residues" evidence="1">
    <location>
        <begin position="137"/>
        <end position="146"/>
    </location>
</feature>
<sequence>MLPVGGGQRHDNASAHAGAGAQPPLGAGHALSHHGLHQTGPDGAAANGQRRTQSHAAGLDAGKKAEVVDGHAKAAEQNTRPAYGLAHMASVQNHRQSDKEQRGHDHAKATHPVGRELCRREMLGRARGAPEHGGGQYQSHRAQSATGQGGRKS</sequence>
<feature type="compositionally biased region" description="Basic and acidic residues" evidence="1">
    <location>
        <begin position="61"/>
        <end position="74"/>
    </location>
</feature>
<evidence type="ECO:0000256" key="1">
    <source>
        <dbReference type="SAM" id="MobiDB-lite"/>
    </source>
</evidence>
<accession>A0A645GE40</accession>
<feature type="region of interest" description="Disordered" evidence="1">
    <location>
        <begin position="1"/>
        <end position="153"/>
    </location>
</feature>
<feature type="compositionally biased region" description="Basic and acidic residues" evidence="1">
    <location>
        <begin position="95"/>
        <end position="130"/>
    </location>
</feature>
<feature type="compositionally biased region" description="Low complexity" evidence="1">
    <location>
        <begin position="15"/>
        <end position="30"/>
    </location>
</feature>
<comment type="caution">
    <text evidence="2">The sequence shown here is derived from an EMBL/GenBank/DDBJ whole genome shotgun (WGS) entry which is preliminary data.</text>
</comment>